<proteinExistence type="predicted"/>
<dbReference type="Proteomes" id="UP001432216">
    <property type="component" value="Chromosome 4"/>
</dbReference>
<organism evidence="1 2">
    <name type="scientific">Cryptococcus decagattii</name>
    <dbReference type="NCBI Taxonomy" id="1859122"/>
    <lineage>
        <taxon>Eukaryota</taxon>
        <taxon>Fungi</taxon>
        <taxon>Dikarya</taxon>
        <taxon>Basidiomycota</taxon>
        <taxon>Agaricomycotina</taxon>
        <taxon>Tremellomycetes</taxon>
        <taxon>Tremellales</taxon>
        <taxon>Cryptococcaceae</taxon>
        <taxon>Cryptococcus</taxon>
        <taxon>Cryptococcus gattii species complex</taxon>
    </lineage>
</organism>
<protein>
    <submittedName>
        <fullName evidence="1">Uncharacterized protein</fullName>
    </submittedName>
</protein>
<evidence type="ECO:0000313" key="1">
    <source>
        <dbReference type="EMBL" id="WVO21583.1"/>
    </source>
</evidence>
<dbReference type="GeneID" id="89989665"/>
<keyword evidence="2" id="KW-1185">Reference proteome</keyword>
<sequence length="165" mass="18373">MSLFNFPWQSYTFGLSFGFAGHDMNAFDLCALSRKFLKSGMIACGKQFNAHANNAYEEGETGVSFDVGEIALPRYRGIYLQSCRRIDDLAITPEDVITDPVPAKELLTVEYPGELQMISFGRRDGDICSPNLCDQLSASTTISCAFPPFWTDDGSRIDRRITLSM</sequence>
<dbReference type="EMBL" id="CP143809">
    <property type="protein sequence ID" value="WVO21583.1"/>
    <property type="molecule type" value="Genomic_DNA"/>
</dbReference>
<accession>A0ABZ2AST3</accession>
<evidence type="ECO:0000313" key="2">
    <source>
        <dbReference type="Proteomes" id="UP001432216"/>
    </source>
</evidence>
<name>A0ABZ2AST3_9TREE</name>
<gene>
    <name evidence="1" type="ORF">IAS62_002892</name>
</gene>
<dbReference type="RefSeq" id="XP_064720822.1">
    <property type="nucleotide sequence ID" value="XM_064864750.1"/>
</dbReference>
<reference evidence="1 2" key="1">
    <citation type="submission" date="2024-01" db="EMBL/GenBank/DDBJ databases">
        <title>Comparative genomics of Cryptococcus and Kwoniella reveals pathogenesis evolution and contrasting modes of karyotype evolution via chromosome fusion or intercentromeric recombination.</title>
        <authorList>
            <person name="Coelho M.A."/>
            <person name="David-Palma M."/>
            <person name="Shea T."/>
            <person name="Bowers K."/>
            <person name="McGinley-Smith S."/>
            <person name="Mohammad A.W."/>
            <person name="Gnirke A."/>
            <person name="Yurkov A.M."/>
            <person name="Nowrousian M."/>
            <person name="Sun S."/>
            <person name="Cuomo C.A."/>
            <person name="Heitman J."/>
        </authorList>
    </citation>
    <scope>NUCLEOTIDE SEQUENCE [LARGE SCALE GENOMIC DNA]</scope>
    <source>
        <strain evidence="1 2">7685027</strain>
    </source>
</reference>